<feature type="compositionally biased region" description="Polar residues" evidence="1">
    <location>
        <begin position="575"/>
        <end position="585"/>
    </location>
</feature>
<comment type="caution">
    <text evidence="3">The sequence shown here is derived from an EMBL/GenBank/DDBJ whole genome shotgun (WGS) entry which is preliminary data.</text>
</comment>
<accession>A0A9W8L244</accession>
<feature type="domain" description="ARID" evidence="2">
    <location>
        <begin position="426"/>
        <end position="519"/>
    </location>
</feature>
<feature type="compositionally biased region" description="Low complexity" evidence="1">
    <location>
        <begin position="826"/>
        <end position="835"/>
    </location>
</feature>
<dbReference type="PROSITE" id="PS51011">
    <property type="entry name" value="ARID"/>
    <property type="match status" value="1"/>
</dbReference>
<dbReference type="EMBL" id="JANBTX010000351">
    <property type="protein sequence ID" value="KAJ2682886.1"/>
    <property type="molecule type" value="Genomic_DNA"/>
</dbReference>
<keyword evidence="4" id="KW-1185">Reference proteome</keyword>
<dbReference type="SMART" id="SM01014">
    <property type="entry name" value="ARID"/>
    <property type="match status" value="1"/>
</dbReference>
<name>A0A9W8L244_9FUNG</name>
<feature type="compositionally biased region" description="Polar residues" evidence="1">
    <location>
        <begin position="311"/>
        <end position="321"/>
    </location>
</feature>
<dbReference type="OrthoDB" id="1938591at2759"/>
<dbReference type="CDD" id="cd16100">
    <property type="entry name" value="ARID"/>
    <property type="match status" value="1"/>
</dbReference>
<feature type="region of interest" description="Disordered" evidence="1">
    <location>
        <begin position="252"/>
        <end position="274"/>
    </location>
</feature>
<feature type="compositionally biased region" description="Polar residues" evidence="1">
    <location>
        <begin position="182"/>
        <end position="192"/>
    </location>
</feature>
<feature type="region of interest" description="Disordered" evidence="1">
    <location>
        <begin position="24"/>
        <end position="43"/>
    </location>
</feature>
<dbReference type="PANTHER" id="PTHR48125:SF12">
    <property type="entry name" value="AT HOOK TRANSCRIPTION FACTOR FAMILY-RELATED"/>
    <property type="match status" value="1"/>
</dbReference>
<evidence type="ECO:0000256" key="1">
    <source>
        <dbReference type="SAM" id="MobiDB-lite"/>
    </source>
</evidence>
<dbReference type="SUPFAM" id="SSF46774">
    <property type="entry name" value="ARID-like"/>
    <property type="match status" value="1"/>
</dbReference>
<feature type="compositionally biased region" description="Polar residues" evidence="1">
    <location>
        <begin position="544"/>
        <end position="565"/>
    </location>
</feature>
<reference evidence="3" key="1">
    <citation type="submission" date="2022-07" db="EMBL/GenBank/DDBJ databases">
        <title>Phylogenomic reconstructions and comparative analyses of Kickxellomycotina fungi.</title>
        <authorList>
            <person name="Reynolds N.K."/>
            <person name="Stajich J.E."/>
            <person name="Barry K."/>
            <person name="Grigoriev I.V."/>
            <person name="Crous P."/>
            <person name="Smith M.E."/>
        </authorList>
    </citation>
    <scope>NUCLEOTIDE SEQUENCE</scope>
    <source>
        <strain evidence="3">CBS 109367</strain>
    </source>
</reference>
<feature type="compositionally biased region" description="Polar residues" evidence="1">
    <location>
        <begin position="385"/>
        <end position="405"/>
    </location>
</feature>
<feature type="region of interest" description="Disordered" evidence="1">
    <location>
        <begin position="826"/>
        <end position="856"/>
    </location>
</feature>
<dbReference type="PANTHER" id="PTHR48125">
    <property type="entry name" value="LP07818P1"/>
    <property type="match status" value="1"/>
</dbReference>
<dbReference type="InterPro" id="IPR036431">
    <property type="entry name" value="ARID_dom_sf"/>
</dbReference>
<sequence>MSFTVSLTESSADIASMSFTNLPGQQAMQQPTSSQPSNTSANMLQQNHPFGIAATQQQQQQQLQYQLQQQIQNLQIQFHTQEQSLQQAQQQNQFTPQQIAAARQSLQAQYQHQMSLVTRQQQQLHQQQHLLQQHSQGPPQNGLAAPEPQSHATRPAAALNGGIAPQGASSTDMNRSHLGGDVNSTVRTQTPINGPPPQTQGAPALNANNMAALRAVAARFNITDSVLAQLTPEQLHLFLQNLQTQQMQQARLHQHSEVPNGGVATPQRQQSATPLNADLSTQASLARQVNGGVANHDRSVSHSPAPGQIHPATSTPLSTTRMQQHFSHSVPQLFSPTAVHSGPNTVPAVLGSPLGFANLPPTSSVVPIQRKESSTSLAADDLREASTSSDTSAPNTAGSTSQVTYTPEEVANAHKISEEFMSTLPGFTSETFIPFLQEFLESQGIKGNFSKPPVFGDKHIDLYLFFCEVIRQGGQEQVHKKRIWRLVAKESGLPDIATLPPLLSRWYKVWLQPLEQLKVFPPGHPRHTGVSANFSLKKKRKNDNFVSPSATPGPNDRSISASAEGSSKRPRLYSPVTNGVASANASPAHYTPPPPSSMLRSPVQPPPPLAIGTVSLGHPGQALAHANGPASASTPSLPTNGAAPPMSFSRSMQQVTMAMGNRPQPPLAAPGVAGPGIGPTVDMTGGSAHMPLNAPPPPAPPHSVIPPAPVIPVYTLPPPPAAPPQPQFFPLERTIDTFGGVDLHSCVSLRPRARMPSISEYGTIDIRALTLSIESGIVLEVTAALNTLIRVSAQHDVVLPLSQCEELAEVLANILESVKPPQIACREGGSSGTRESSCDKGVGLDSKPKSKSTAATTYSEDTELFGTMCANNVSEGGIIGDDMQDESAVRGLLRGKDELWSFTSDRTLTVACILRNLTFLPANQAYLAGSIDFIQAFSALTTLCDEAVGAVHCSKDDGASLKNLPSLVLLRALEFRKSLITMLANLADKIDLRQAGEPFLRSALRLIAYFVDEQQTSDVTGEWVRECVPSVPGDPLAVISHVRAHDGRTYYLHALEAAGRLSVADKNRSFISTAASPSQFSSLTHACGSLLVGHQAAISLHPSATANFTEQRLMWVQMVLVVLSNFICVITPQPLVASRKYTAFRLSPNGAILSHSAISGVGDGAPTSPRPASSMRRVLSRRPMPFKPTTCTAAAVPPALRELRQTLAGNGNMVRSLFEMIFIWWVQIGMPNVRGQSFPLHDSPISDLAERALYILQLLHPDNDAIFASRWCEWVVDRAAGCQVSSTLTEILYELIGLMPVQSLTSTS</sequence>
<feature type="region of interest" description="Disordered" evidence="1">
    <location>
        <begin position="119"/>
        <end position="203"/>
    </location>
</feature>
<gene>
    <name evidence="3" type="ORF">IWW39_005793</name>
</gene>
<evidence type="ECO:0000313" key="4">
    <source>
        <dbReference type="Proteomes" id="UP001151516"/>
    </source>
</evidence>
<dbReference type="GO" id="GO:0003677">
    <property type="term" value="F:DNA binding"/>
    <property type="evidence" value="ECO:0007669"/>
    <property type="project" value="InterPro"/>
</dbReference>
<dbReference type="Proteomes" id="UP001151516">
    <property type="component" value="Unassembled WGS sequence"/>
</dbReference>
<evidence type="ECO:0000313" key="3">
    <source>
        <dbReference type="EMBL" id="KAJ2682886.1"/>
    </source>
</evidence>
<feature type="region of interest" description="Disordered" evidence="1">
    <location>
        <begin position="363"/>
        <end position="406"/>
    </location>
</feature>
<proteinExistence type="predicted"/>
<feature type="region of interest" description="Disordered" evidence="1">
    <location>
        <begin position="528"/>
        <end position="644"/>
    </location>
</feature>
<organism evidence="3 4">
    <name type="scientific">Coemansia spiralis</name>
    <dbReference type="NCBI Taxonomy" id="417178"/>
    <lineage>
        <taxon>Eukaryota</taxon>
        <taxon>Fungi</taxon>
        <taxon>Fungi incertae sedis</taxon>
        <taxon>Zoopagomycota</taxon>
        <taxon>Kickxellomycotina</taxon>
        <taxon>Kickxellomycetes</taxon>
        <taxon>Kickxellales</taxon>
        <taxon>Kickxellaceae</taxon>
        <taxon>Coemansia</taxon>
    </lineage>
</organism>
<dbReference type="SMART" id="SM00501">
    <property type="entry name" value="BRIGHT"/>
    <property type="match status" value="1"/>
</dbReference>
<feature type="compositionally biased region" description="Polar residues" evidence="1">
    <location>
        <begin position="630"/>
        <end position="639"/>
    </location>
</feature>
<evidence type="ECO:0000259" key="2">
    <source>
        <dbReference type="PROSITE" id="PS51011"/>
    </source>
</evidence>
<dbReference type="Gene3D" id="1.10.150.60">
    <property type="entry name" value="ARID DNA-binding domain"/>
    <property type="match status" value="1"/>
</dbReference>
<protein>
    <recommendedName>
        <fullName evidence="2">ARID domain-containing protein</fullName>
    </recommendedName>
</protein>
<dbReference type="Pfam" id="PF01388">
    <property type="entry name" value="ARID"/>
    <property type="match status" value="1"/>
</dbReference>
<dbReference type="InterPro" id="IPR001606">
    <property type="entry name" value="ARID_dom"/>
</dbReference>
<feature type="compositionally biased region" description="Low complexity" evidence="1">
    <location>
        <begin position="29"/>
        <end position="40"/>
    </location>
</feature>
<feature type="compositionally biased region" description="Low complexity" evidence="1">
    <location>
        <begin position="120"/>
        <end position="134"/>
    </location>
</feature>
<feature type="region of interest" description="Disordered" evidence="1">
    <location>
        <begin position="293"/>
        <end position="321"/>
    </location>
</feature>